<dbReference type="HOGENOM" id="CLU_017624_0_0_12"/>
<dbReference type="SUPFAM" id="SSF51445">
    <property type="entry name" value="(Trans)glycosidases"/>
    <property type="match status" value="1"/>
</dbReference>
<keyword evidence="5" id="KW-0804">Transcription</keyword>
<dbReference type="InterPro" id="IPR000514">
    <property type="entry name" value="Glyco_hydro_39"/>
</dbReference>
<dbReference type="eggNOG" id="COG2207">
    <property type="taxonomic scope" value="Bacteria"/>
</dbReference>
<dbReference type="PANTHER" id="PTHR43280">
    <property type="entry name" value="ARAC-FAMILY TRANSCRIPTIONAL REGULATOR"/>
    <property type="match status" value="1"/>
</dbReference>
<proteinExistence type="inferred from homology"/>
<dbReference type="InterPro" id="IPR014710">
    <property type="entry name" value="RmlC-like_jellyroll"/>
</dbReference>
<dbReference type="PRINTS" id="PR00745">
    <property type="entry name" value="GLHYDRLASE39"/>
</dbReference>
<dbReference type="InterPro" id="IPR037923">
    <property type="entry name" value="HTH-like"/>
</dbReference>
<keyword evidence="4" id="KW-0238">DNA-binding</keyword>
<feature type="active site" description="Proton donor" evidence="7">
    <location>
        <position position="489"/>
    </location>
</feature>
<dbReference type="EMBL" id="CP001843">
    <property type="protein sequence ID" value="AEF86905.1"/>
    <property type="molecule type" value="Genomic_DNA"/>
</dbReference>
<dbReference type="InterPro" id="IPR017853">
    <property type="entry name" value="GH"/>
</dbReference>
<dbReference type="Gene3D" id="1.10.10.60">
    <property type="entry name" value="Homeodomain-like"/>
    <property type="match status" value="2"/>
</dbReference>
<dbReference type="PROSITE" id="PS01124">
    <property type="entry name" value="HTH_ARAC_FAMILY_2"/>
    <property type="match status" value="1"/>
</dbReference>
<dbReference type="STRING" id="545694.TREPR_1328"/>
<dbReference type="AlphaFoldDB" id="F5YQV8"/>
<protein>
    <submittedName>
        <fullName evidence="9">Beta-1,4-xylosidase with transcriptional regulator of AraC/XylS family</fullName>
    </submittedName>
</protein>
<gene>
    <name evidence="9" type="ordered locus">TREPR_1328</name>
</gene>
<reference evidence="10" key="1">
    <citation type="submission" date="2009-12" db="EMBL/GenBank/DDBJ databases">
        <title>Complete sequence of Treponema primitia strain ZAS-2.</title>
        <authorList>
            <person name="Tetu S.G."/>
            <person name="Matson E."/>
            <person name="Ren Q."/>
            <person name="Seshadri R."/>
            <person name="Elbourne L."/>
            <person name="Hassan K.A."/>
            <person name="Durkin A."/>
            <person name="Radune D."/>
            <person name="Mohamoud Y."/>
            <person name="Shay R."/>
            <person name="Jin S."/>
            <person name="Zhang X."/>
            <person name="Lucey K."/>
            <person name="Ballor N.R."/>
            <person name="Ottesen E."/>
            <person name="Rosenthal R."/>
            <person name="Allen A."/>
            <person name="Leadbetter J.R."/>
            <person name="Paulsen I.T."/>
        </authorList>
    </citation>
    <scope>NUCLEOTIDE SEQUENCE [LARGE SCALE GENOMIC DNA]</scope>
    <source>
        <strain evidence="10">ATCC BAA-887 / DSM 12427 / ZAS-2</strain>
    </source>
</reference>
<dbReference type="Gene3D" id="2.60.40.1500">
    <property type="entry name" value="Glycosyl hydrolase domain, family 39"/>
    <property type="match status" value="1"/>
</dbReference>
<evidence type="ECO:0000313" key="10">
    <source>
        <dbReference type="Proteomes" id="UP000009223"/>
    </source>
</evidence>
<dbReference type="SMART" id="SM00342">
    <property type="entry name" value="HTH_ARAC"/>
    <property type="match status" value="1"/>
</dbReference>
<keyword evidence="2" id="KW-0378">Hydrolase</keyword>
<dbReference type="PANTHER" id="PTHR43280:SF2">
    <property type="entry name" value="HTH-TYPE TRANSCRIPTIONAL REGULATOR EXSA"/>
    <property type="match status" value="1"/>
</dbReference>
<feature type="domain" description="HTH araC/xylS-type" evidence="8">
    <location>
        <begin position="185"/>
        <end position="283"/>
    </location>
</feature>
<dbReference type="Pfam" id="PF01229">
    <property type="entry name" value="Glyco_hydro_39"/>
    <property type="match status" value="1"/>
</dbReference>
<evidence type="ECO:0000256" key="1">
    <source>
        <dbReference type="ARBA" id="ARBA00008875"/>
    </source>
</evidence>
<dbReference type="InterPro" id="IPR018062">
    <property type="entry name" value="HTH_AraC-typ_CS"/>
</dbReference>
<evidence type="ECO:0000256" key="4">
    <source>
        <dbReference type="ARBA" id="ARBA00023125"/>
    </source>
</evidence>
<dbReference type="eggNOG" id="COG3664">
    <property type="taxonomic scope" value="Bacteria"/>
</dbReference>
<dbReference type="Proteomes" id="UP000009223">
    <property type="component" value="Chromosome"/>
</dbReference>
<evidence type="ECO:0000256" key="5">
    <source>
        <dbReference type="ARBA" id="ARBA00023163"/>
    </source>
</evidence>
<dbReference type="InterPro" id="IPR013096">
    <property type="entry name" value="Cupin_2"/>
</dbReference>
<dbReference type="RefSeq" id="WP_015708757.1">
    <property type="nucleotide sequence ID" value="NC_015578.1"/>
</dbReference>
<evidence type="ECO:0000256" key="2">
    <source>
        <dbReference type="ARBA" id="ARBA00022801"/>
    </source>
</evidence>
<dbReference type="GO" id="GO:0003700">
    <property type="term" value="F:DNA-binding transcription factor activity"/>
    <property type="evidence" value="ECO:0007669"/>
    <property type="project" value="InterPro"/>
</dbReference>
<dbReference type="InterPro" id="IPR018060">
    <property type="entry name" value="HTH_AraC"/>
</dbReference>
<name>F5YQV8_TREPZ</name>
<dbReference type="SUPFAM" id="SSF51215">
    <property type="entry name" value="Regulatory protein AraC"/>
    <property type="match status" value="1"/>
</dbReference>
<dbReference type="SUPFAM" id="SSF46689">
    <property type="entry name" value="Homeodomain-like"/>
    <property type="match status" value="2"/>
</dbReference>
<keyword evidence="3" id="KW-0805">Transcription regulation</keyword>
<dbReference type="KEGG" id="tpi:TREPR_1328"/>
<dbReference type="InterPro" id="IPR049165">
    <property type="entry name" value="GH39_as"/>
</dbReference>
<dbReference type="InterPro" id="IPR009057">
    <property type="entry name" value="Homeodomain-like_sf"/>
</dbReference>
<keyword evidence="6" id="KW-0326">Glycosidase</keyword>
<dbReference type="CDD" id="cd02208">
    <property type="entry name" value="cupin_RmlC-like"/>
    <property type="match status" value="1"/>
</dbReference>
<evidence type="ECO:0000259" key="8">
    <source>
        <dbReference type="PROSITE" id="PS01124"/>
    </source>
</evidence>
<dbReference type="Pfam" id="PF12833">
    <property type="entry name" value="HTH_18"/>
    <property type="match status" value="1"/>
</dbReference>
<sequence>MDTNYEIVHYKQGLSVHILIHGGSRFRLHWHTEIEIILVLKGHIQLTVGGQRYELVQDDLFFINANEIHSTAGSEDTIVAVLQIDPAFCVKHYPALENCYILWPREMLRNYAGENQKEEIANFLSRLRYLFASILEEYRKNENGYQLVIEGLLNTLMALIIRSVPSKNQLIAPDDKRNKEYGRIHSLLKYIQKNYAERITLNTLADRAGLSVYYFSHFFKDNVGISFLEYLNQIRLYNATNMLSQKEMLISDIALGCGFTSVKAFNKVFKDFHGITPGEYRHQQVSFAPFENSDSYAYMNFDSLQVLSQLQEYLAVPSPSAALSSVELILENNIIVDAGKAVEGELFPNWEDLGSVGRAYDCLRSDLQNQIREAAKELGIRHLRFHGIFGEEMRVVNRDKEGKIQFCWTYIDRVFDFLTETGVCPMVDLTFMPNAFKSGEKTIFRYRGNISLPRDLSEWAALITAFANHCIDRYGREEVRRWYFEIWNEPDFLCVSSQEEYFAFYKATAEAFLRADHALKIAGPSIIQPMPGYDKWLDTFVEFLNANNLPLDCFTFHIYGESNWNSTNHRRHALSRIGDRNHFTDCVTTYTEKIARLNKRVNKIFITEFNISAEHGNYLLDTMFAACHLLYNYLCNHDRLNGIAFWTLSDIFEEDEILIPAFGGGFGLVTAEGIRKPSWWALWFLHHVRGAILARGDEYVITKKDDGIAILIFRYVYYDQFFTEGDHSLLSFTTRYEVFEKKSPALFAFTVQGLSGKYTAREYTLDRTHGSAFDIFADMGFPQELSSYDTEYLRSMAHPHTTVKSISLTGSFTTQVIVPPQGIKMIILKKTVE</sequence>
<evidence type="ECO:0000256" key="7">
    <source>
        <dbReference type="PIRSR" id="PIRSR600514-1"/>
    </source>
</evidence>
<evidence type="ECO:0000256" key="3">
    <source>
        <dbReference type="ARBA" id="ARBA00023015"/>
    </source>
</evidence>
<dbReference type="GO" id="GO:0005975">
    <property type="term" value="P:carbohydrate metabolic process"/>
    <property type="evidence" value="ECO:0007669"/>
    <property type="project" value="InterPro"/>
</dbReference>
<accession>F5YQV8</accession>
<comment type="similarity">
    <text evidence="1">Belongs to the glycosyl hydrolase 39 family.</text>
</comment>
<dbReference type="PROSITE" id="PS00041">
    <property type="entry name" value="HTH_ARAC_FAMILY_1"/>
    <property type="match status" value="1"/>
</dbReference>
<reference evidence="9 10" key="2">
    <citation type="journal article" date="2011" name="ISME J.">
        <title>RNA-seq reveals cooperative metabolic interactions between two termite-gut spirochete species in co-culture.</title>
        <authorList>
            <person name="Rosenthal A.Z."/>
            <person name="Matson E.G."/>
            <person name="Eldar A."/>
            <person name="Leadbetter J.R."/>
        </authorList>
    </citation>
    <scope>NUCLEOTIDE SEQUENCE [LARGE SCALE GENOMIC DNA]</scope>
    <source>
        <strain evidence="10">ATCC BAA-887 / DSM 12427 / ZAS-2</strain>
    </source>
</reference>
<dbReference type="GO" id="GO:0004553">
    <property type="term" value="F:hydrolase activity, hydrolyzing O-glycosyl compounds"/>
    <property type="evidence" value="ECO:0007669"/>
    <property type="project" value="InterPro"/>
</dbReference>
<dbReference type="SUPFAM" id="SSF51011">
    <property type="entry name" value="Glycosyl hydrolase domain"/>
    <property type="match status" value="1"/>
</dbReference>
<dbReference type="Gene3D" id="2.60.120.10">
    <property type="entry name" value="Jelly Rolls"/>
    <property type="match status" value="1"/>
</dbReference>
<dbReference type="Pfam" id="PF07883">
    <property type="entry name" value="Cupin_2"/>
    <property type="match status" value="1"/>
</dbReference>
<dbReference type="PROSITE" id="PS01027">
    <property type="entry name" value="GLYCOSYL_HYDROL_F39"/>
    <property type="match status" value="1"/>
</dbReference>
<dbReference type="GO" id="GO:0043565">
    <property type="term" value="F:sequence-specific DNA binding"/>
    <property type="evidence" value="ECO:0007669"/>
    <property type="project" value="InterPro"/>
</dbReference>
<evidence type="ECO:0000256" key="6">
    <source>
        <dbReference type="ARBA" id="ARBA00023295"/>
    </source>
</evidence>
<keyword evidence="10" id="KW-1185">Reference proteome</keyword>
<dbReference type="InterPro" id="IPR049166">
    <property type="entry name" value="GH39_cat"/>
</dbReference>
<dbReference type="Gene3D" id="3.20.20.80">
    <property type="entry name" value="Glycosidases"/>
    <property type="match status" value="1"/>
</dbReference>
<organism evidence="9 10">
    <name type="scientific">Treponema primitia (strain ATCC BAA-887 / DSM 12427 / ZAS-2)</name>
    <dbReference type="NCBI Taxonomy" id="545694"/>
    <lineage>
        <taxon>Bacteria</taxon>
        <taxon>Pseudomonadati</taxon>
        <taxon>Spirochaetota</taxon>
        <taxon>Spirochaetia</taxon>
        <taxon>Spirochaetales</taxon>
        <taxon>Treponemataceae</taxon>
        <taxon>Treponema</taxon>
    </lineage>
</organism>
<dbReference type="OrthoDB" id="357304at2"/>
<evidence type="ECO:0000313" key="9">
    <source>
        <dbReference type="EMBL" id="AEF86905.1"/>
    </source>
</evidence>